<dbReference type="AlphaFoldDB" id="A0A8J8NJL1"/>
<dbReference type="OrthoDB" id="442860at2759"/>
<dbReference type="SUPFAM" id="SSF51197">
    <property type="entry name" value="Clavaminate synthase-like"/>
    <property type="match status" value="1"/>
</dbReference>
<name>A0A8J8NJL1_HALGN</name>
<evidence type="ECO:0000313" key="1">
    <source>
        <dbReference type="EMBL" id="TNV76272.1"/>
    </source>
</evidence>
<reference evidence="1" key="1">
    <citation type="submission" date="2019-06" db="EMBL/GenBank/DDBJ databases">
        <authorList>
            <person name="Zheng W."/>
        </authorList>
    </citation>
    <scope>NUCLEOTIDE SEQUENCE</scope>
    <source>
        <strain evidence="1">QDHG01</strain>
    </source>
</reference>
<protein>
    <recommendedName>
        <fullName evidence="3">Fe2OG dioxygenase domain-containing protein</fullName>
    </recommendedName>
</protein>
<dbReference type="InterPro" id="IPR037151">
    <property type="entry name" value="AlkB-like_sf"/>
</dbReference>
<evidence type="ECO:0008006" key="3">
    <source>
        <dbReference type="Google" id="ProtNLM"/>
    </source>
</evidence>
<accession>A0A8J8NJL1</accession>
<proteinExistence type="predicted"/>
<dbReference type="Gene3D" id="2.60.120.590">
    <property type="entry name" value="Alpha-ketoglutarate-dependent dioxygenase AlkB-like"/>
    <property type="match status" value="1"/>
</dbReference>
<gene>
    <name evidence="1" type="ORF">FGO68_gene16757</name>
</gene>
<evidence type="ECO:0000313" key="2">
    <source>
        <dbReference type="Proteomes" id="UP000785679"/>
    </source>
</evidence>
<keyword evidence="2" id="KW-1185">Reference proteome</keyword>
<dbReference type="PANTHER" id="PTHR12463:SF0">
    <property type="entry name" value="ALPHA-KETOGLUTARATE-DEPENDENT DIOXYGENASE ALKB HOMOLOG 4"/>
    <property type="match status" value="1"/>
</dbReference>
<dbReference type="GO" id="GO:0032451">
    <property type="term" value="F:demethylase activity"/>
    <property type="evidence" value="ECO:0007669"/>
    <property type="project" value="TreeGrafter"/>
</dbReference>
<dbReference type="PANTHER" id="PTHR12463">
    <property type="entry name" value="OXYGENASE-RELATED"/>
    <property type="match status" value="1"/>
</dbReference>
<organism evidence="1 2">
    <name type="scientific">Halteria grandinella</name>
    <dbReference type="NCBI Taxonomy" id="5974"/>
    <lineage>
        <taxon>Eukaryota</taxon>
        <taxon>Sar</taxon>
        <taxon>Alveolata</taxon>
        <taxon>Ciliophora</taxon>
        <taxon>Intramacronucleata</taxon>
        <taxon>Spirotrichea</taxon>
        <taxon>Stichotrichia</taxon>
        <taxon>Sporadotrichida</taxon>
        <taxon>Halteriidae</taxon>
        <taxon>Halteria</taxon>
    </lineage>
</organism>
<dbReference type="GO" id="GO:0016491">
    <property type="term" value="F:oxidoreductase activity"/>
    <property type="evidence" value="ECO:0007669"/>
    <property type="project" value="TreeGrafter"/>
</dbReference>
<dbReference type="GO" id="GO:0070988">
    <property type="term" value="P:demethylation"/>
    <property type="evidence" value="ECO:0007669"/>
    <property type="project" value="InterPro"/>
</dbReference>
<dbReference type="Proteomes" id="UP000785679">
    <property type="component" value="Unassembled WGS sequence"/>
</dbReference>
<dbReference type="EMBL" id="RRYP01013885">
    <property type="protein sequence ID" value="TNV76272.1"/>
    <property type="molecule type" value="Genomic_DNA"/>
</dbReference>
<sequence>MEALPEKKCKCMGIRYCNFCKDPDVRKHFKDLYPLEDTTSIQTYNVLPTDLFKCSSSNGEILSLDEILDFSGFHVFSDFITEEMENHVVTQLQQSGKWVESQSGRKKIDFGPQANFKKQKIKEGHFKGLPECMKPVIEKIHSQIGSGLVKDDMGTDISEKVKNFEEVEMNVLEYDSERGSNIAPHMDDLWLWGERIFGLNLLSETSMTFTKDNMEVVFPVKRRQLYLISGKSRLEWMHGIKQEHITGKRMVCKRVKQE</sequence>
<dbReference type="InterPro" id="IPR032857">
    <property type="entry name" value="ALKBH4"/>
</dbReference>
<comment type="caution">
    <text evidence="1">The sequence shown here is derived from an EMBL/GenBank/DDBJ whole genome shotgun (WGS) entry which is preliminary data.</text>
</comment>